<evidence type="ECO:0000313" key="3">
    <source>
        <dbReference type="EMBL" id="AEI38311.1"/>
    </source>
</evidence>
<keyword evidence="1" id="KW-0961">Cell wall biogenesis/degradation</keyword>
<keyword evidence="1" id="KW-0573">Peptidoglycan synthesis</keyword>
<evidence type="ECO:0000313" key="4">
    <source>
        <dbReference type="Proteomes" id="UP000000491"/>
    </source>
</evidence>
<dbReference type="GO" id="GO:0009252">
    <property type="term" value="P:peptidoglycan biosynthetic process"/>
    <property type="evidence" value="ECO:0007669"/>
    <property type="project" value="UniProtKB-KW"/>
</dbReference>
<proteinExistence type="predicted"/>
<feature type="active site" description="Proton donor/acceptor" evidence="1">
    <location>
        <position position="148"/>
    </location>
</feature>
<name>F8EV93_ZYMMT</name>
<reference evidence="3 4" key="1">
    <citation type="journal article" date="2011" name="J. Bacteriol.">
        <title>Genome sequence of the ethanol-producing Zymomonas mobilis subsp. pomaceae lectotype strain ATCC 29192.</title>
        <authorList>
            <person name="Kouvelis V.N."/>
            <person name="Davenport K.W."/>
            <person name="Brettin T.S."/>
            <person name="Bruce D."/>
            <person name="Detter C."/>
            <person name="Han C.S."/>
            <person name="Nolan M."/>
            <person name="Tapia R."/>
            <person name="Damoulaki A."/>
            <person name="Kyrpides N.C."/>
            <person name="Typas M.A."/>
            <person name="Pappas K.M."/>
        </authorList>
    </citation>
    <scope>NUCLEOTIDE SEQUENCE [LARGE SCALE GENOMIC DNA]</scope>
    <source>
        <strain evidence="4">ATCC 29192 / DSM 22645 / JCM 10191 / CCUG 17912 / NBRC 13757 / NCIMB 11200 / NRRL B-4491 / Barker I</strain>
    </source>
</reference>
<dbReference type="PATRIC" id="fig|579138.3.peg.1507"/>
<organism evidence="3 4">
    <name type="scientific">Zymomonas mobilis subsp. pomaceae (strain ATCC 29192 / DSM 22645 / JCM 10191 / CCUG 17912 / NBRC 13757 / NCIMB 11200 / NRRL B-4491 / Barker I)</name>
    <dbReference type="NCBI Taxonomy" id="579138"/>
    <lineage>
        <taxon>Bacteria</taxon>
        <taxon>Pseudomonadati</taxon>
        <taxon>Pseudomonadota</taxon>
        <taxon>Alphaproteobacteria</taxon>
        <taxon>Sphingomonadales</taxon>
        <taxon>Zymomonadaceae</taxon>
        <taxon>Zymomonas</taxon>
    </lineage>
</organism>
<evidence type="ECO:0000259" key="2">
    <source>
        <dbReference type="PROSITE" id="PS52029"/>
    </source>
</evidence>
<dbReference type="GO" id="GO:0016740">
    <property type="term" value="F:transferase activity"/>
    <property type="evidence" value="ECO:0007669"/>
    <property type="project" value="InterPro"/>
</dbReference>
<dbReference type="InterPro" id="IPR005490">
    <property type="entry name" value="LD_TPept_cat_dom"/>
</dbReference>
<evidence type="ECO:0000256" key="1">
    <source>
        <dbReference type="PROSITE-ProRule" id="PRU01373"/>
    </source>
</evidence>
<feature type="domain" description="L,D-TPase catalytic" evidence="2">
    <location>
        <begin position="1"/>
        <end position="183"/>
    </location>
</feature>
<dbReference type="eggNOG" id="COG3786">
    <property type="taxonomic scope" value="Bacteria"/>
</dbReference>
<keyword evidence="1" id="KW-0133">Cell shape</keyword>
<feature type="active site" description="Nucleophile" evidence="1">
    <location>
        <position position="159"/>
    </location>
</feature>
<gene>
    <name evidence="3" type="ordered locus">Zymop_1421</name>
</gene>
<dbReference type="PROSITE" id="PS52029">
    <property type="entry name" value="LD_TPASE"/>
    <property type="match status" value="1"/>
</dbReference>
<dbReference type="EMBL" id="CP002865">
    <property type="protein sequence ID" value="AEI38311.1"/>
    <property type="molecule type" value="Genomic_DNA"/>
</dbReference>
<dbReference type="GO" id="GO:0071555">
    <property type="term" value="P:cell wall organization"/>
    <property type="evidence" value="ECO:0007669"/>
    <property type="project" value="UniProtKB-UniRule"/>
</dbReference>
<dbReference type="PANTHER" id="PTHR38589">
    <property type="entry name" value="BLR0621 PROTEIN"/>
    <property type="match status" value="1"/>
</dbReference>
<dbReference type="KEGG" id="zmp:Zymop_1421"/>
<dbReference type="RefSeq" id="WP_013934699.1">
    <property type="nucleotide sequence ID" value="NC_015709.1"/>
</dbReference>
<dbReference type="STRING" id="579138.Zymop_1421"/>
<dbReference type="HOGENOM" id="CLU_105370_0_0_5"/>
<dbReference type="Pfam" id="PF03734">
    <property type="entry name" value="YkuD"/>
    <property type="match status" value="1"/>
</dbReference>
<dbReference type="GO" id="GO:0008360">
    <property type="term" value="P:regulation of cell shape"/>
    <property type="evidence" value="ECO:0007669"/>
    <property type="project" value="UniProtKB-UniRule"/>
</dbReference>
<comment type="pathway">
    <text evidence="1">Cell wall biogenesis; peptidoglycan biosynthesis.</text>
</comment>
<dbReference type="Proteomes" id="UP000000491">
    <property type="component" value="Chromosome"/>
</dbReference>
<dbReference type="AlphaFoldDB" id="F8EV93"/>
<protein>
    <recommendedName>
        <fullName evidence="2">L,D-TPase catalytic domain-containing protein</fullName>
    </recommendedName>
</protein>
<dbReference type="PANTHER" id="PTHR38589:SF1">
    <property type="entry name" value="BLR0621 PROTEIN"/>
    <property type="match status" value="1"/>
</dbReference>
<accession>F8EV93</accession>
<sequence length="183" mass="20654">MTRLYVDSKQGILIEEGDGYRCQTTCAIGRKGIVSAQEKREGDGKTPLGCWPIRSALLRPDRLSYYSFDSKALPFKLEKIKIPWRWVRPSDGWCDDSDHPSYNQPVTLPFPASAETLWREDGLYDIIITLGYNDSPIYKGCGSAIFLHCSIPDRQTAGCVAVMQDFLQNLLLRLQLGDSLTIF</sequence>